<evidence type="ECO:0000313" key="3">
    <source>
        <dbReference type="EMBL" id="TNN59130.1"/>
    </source>
</evidence>
<evidence type="ECO:0000256" key="1">
    <source>
        <dbReference type="ARBA" id="ARBA00006484"/>
    </source>
</evidence>
<evidence type="ECO:0000256" key="2">
    <source>
        <dbReference type="ARBA" id="ARBA00023002"/>
    </source>
</evidence>
<dbReference type="PANTHER" id="PTHR45024">
    <property type="entry name" value="DEHYDROGENASES, SHORT CHAIN"/>
    <property type="match status" value="1"/>
</dbReference>
<dbReference type="OrthoDB" id="3592703at2759"/>
<protein>
    <submittedName>
        <fullName evidence="3">Peroxisomal multifunctional enzyme type 2</fullName>
    </submittedName>
</protein>
<dbReference type="InterPro" id="IPR002347">
    <property type="entry name" value="SDR_fam"/>
</dbReference>
<accession>A0A4Z2H0Z6</accession>
<sequence>MSLSFEGRVVLITGSGGGLGREYALAFAERGASVVVNDLGVDIKGGGKSSAAADKVVEEIRAKGGKAVANYDVVVNNAGPDPQSSLERRLLRDSSGMEPHEKTKVWQANYSAAKLGMLGLSNTLAIEGRSYNIHCNTLAPVAGSRLTETVMTPELVASLKPEYVAPMVLWLCHEQCQETGALFEAGAGWIGKCEYCIVFLPGTVGMHL</sequence>
<comment type="caution">
    <text evidence="3">The sequence shown here is derived from an EMBL/GenBank/DDBJ whole genome shotgun (WGS) entry which is preliminary data.</text>
</comment>
<gene>
    <name evidence="3" type="primary">Hsd17b4</name>
    <name evidence="3" type="ORF">EYF80_030664</name>
</gene>
<dbReference type="SUPFAM" id="SSF51735">
    <property type="entry name" value="NAD(P)-binding Rossmann-fold domains"/>
    <property type="match status" value="1"/>
</dbReference>
<reference evidence="3 4" key="1">
    <citation type="submission" date="2019-03" db="EMBL/GenBank/DDBJ databases">
        <title>First draft genome of Liparis tanakae, snailfish: a comprehensive survey of snailfish specific genes.</title>
        <authorList>
            <person name="Kim W."/>
            <person name="Song I."/>
            <person name="Jeong J.-H."/>
            <person name="Kim D."/>
            <person name="Kim S."/>
            <person name="Ryu S."/>
            <person name="Song J.Y."/>
            <person name="Lee S.K."/>
        </authorList>
    </citation>
    <scope>NUCLEOTIDE SEQUENCE [LARGE SCALE GENOMIC DNA]</scope>
    <source>
        <tissue evidence="3">Muscle</tissue>
    </source>
</reference>
<dbReference type="InterPro" id="IPR036291">
    <property type="entry name" value="NAD(P)-bd_dom_sf"/>
</dbReference>
<dbReference type="PRINTS" id="PR00080">
    <property type="entry name" value="SDRFAMILY"/>
</dbReference>
<dbReference type="GO" id="GO:0016491">
    <property type="term" value="F:oxidoreductase activity"/>
    <property type="evidence" value="ECO:0007669"/>
    <property type="project" value="UniProtKB-KW"/>
</dbReference>
<dbReference type="AlphaFoldDB" id="A0A4Z2H0Z6"/>
<dbReference type="PRINTS" id="PR00081">
    <property type="entry name" value="GDHRDH"/>
</dbReference>
<dbReference type="Proteomes" id="UP000314294">
    <property type="component" value="Unassembled WGS sequence"/>
</dbReference>
<proteinExistence type="inferred from homology"/>
<organism evidence="3 4">
    <name type="scientific">Liparis tanakae</name>
    <name type="common">Tanaka's snailfish</name>
    <dbReference type="NCBI Taxonomy" id="230148"/>
    <lineage>
        <taxon>Eukaryota</taxon>
        <taxon>Metazoa</taxon>
        <taxon>Chordata</taxon>
        <taxon>Craniata</taxon>
        <taxon>Vertebrata</taxon>
        <taxon>Euteleostomi</taxon>
        <taxon>Actinopterygii</taxon>
        <taxon>Neopterygii</taxon>
        <taxon>Teleostei</taxon>
        <taxon>Neoteleostei</taxon>
        <taxon>Acanthomorphata</taxon>
        <taxon>Eupercaria</taxon>
        <taxon>Perciformes</taxon>
        <taxon>Cottioidei</taxon>
        <taxon>Cottales</taxon>
        <taxon>Liparidae</taxon>
        <taxon>Liparis</taxon>
    </lineage>
</organism>
<keyword evidence="4" id="KW-1185">Reference proteome</keyword>
<keyword evidence="2" id="KW-0560">Oxidoreductase</keyword>
<comment type="similarity">
    <text evidence="1">Belongs to the short-chain dehydrogenases/reductases (SDR) family.</text>
</comment>
<evidence type="ECO:0000313" key="4">
    <source>
        <dbReference type="Proteomes" id="UP000314294"/>
    </source>
</evidence>
<dbReference type="InterPro" id="IPR051687">
    <property type="entry name" value="Peroxisomal_Beta-Oxidation"/>
</dbReference>
<name>A0A4Z2H0Z6_9TELE</name>
<dbReference type="EMBL" id="SRLO01000363">
    <property type="protein sequence ID" value="TNN59130.1"/>
    <property type="molecule type" value="Genomic_DNA"/>
</dbReference>
<dbReference type="PANTHER" id="PTHR45024:SF2">
    <property type="entry name" value="SCP2 DOMAIN-CONTAINING PROTEIN"/>
    <property type="match status" value="1"/>
</dbReference>
<dbReference type="Gene3D" id="3.40.50.720">
    <property type="entry name" value="NAD(P)-binding Rossmann-like Domain"/>
    <property type="match status" value="2"/>
</dbReference>